<comment type="cofactor">
    <cofactor evidence="10">
        <name>a divalent metal cation</name>
        <dbReference type="ChEBI" id="CHEBI:60240"/>
    </cofactor>
    <text evidence="10">Binds 1 divalent metal cation per subunit.</text>
</comment>
<evidence type="ECO:0000256" key="1">
    <source>
        <dbReference type="ARBA" id="ARBA00001782"/>
    </source>
</evidence>
<evidence type="ECO:0000256" key="7">
    <source>
        <dbReference type="ARBA" id="ARBA00013188"/>
    </source>
</evidence>
<dbReference type="Gene3D" id="3.20.20.70">
    <property type="entry name" value="Aldolase class I"/>
    <property type="match status" value="1"/>
</dbReference>
<feature type="binding site" evidence="10">
    <location>
        <begin position="144"/>
        <end position="147"/>
    </location>
    <ligand>
        <name>substrate</name>
    </ligand>
</feature>
<dbReference type="HAMAP" id="MF_02227">
    <property type="entry name" value="RPE"/>
    <property type="match status" value="1"/>
</dbReference>
<comment type="cofactor">
    <cofactor evidence="2">
        <name>Mn(2+)</name>
        <dbReference type="ChEBI" id="CHEBI:29035"/>
    </cofactor>
</comment>
<dbReference type="InterPro" id="IPR026019">
    <property type="entry name" value="Ribul_P_3_epim"/>
</dbReference>
<accession>A0ABT7QJC4</accession>
<evidence type="ECO:0000256" key="8">
    <source>
        <dbReference type="ARBA" id="ARBA00022723"/>
    </source>
</evidence>
<gene>
    <name evidence="10 12" type="primary">rpe</name>
    <name evidence="12" type="ORF">NQX30_00285</name>
</gene>
<evidence type="ECO:0000256" key="4">
    <source>
        <dbReference type="ARBA" id="ARBA00001947"/>
    </source>
</evidence>
<keyword evidence="8 10" id="KW-0479">Metal-binding</keyword>
<comment type="cofactor">
    <cofactor evidence="4">
        <name>Zn(2+)</name>
        <dbReference type="ChEBI" id="CHEBI:29105"/>
    </cofactor>
</comment>
<protein>
    <recommendedName>
        <fullName evidence="7 10">Ribulose-phosphate 3-epimerase</fullName>
        <ecNumber evidence="7 10">5.1.3.1</ecNumber>
    </recommendedName>
</protein>
<evidence type="ECO:0000256" key="6">
    <source>
        <dbReference type="ARBA" id="ARBA00009541"/>
    </source>
</evidence>
<comment type="similarity">
    <text evidence="6 10 11">Belongs to the ribulose-phosphate 3-epimerase family.</text>
</comment>
<feature type="binding site" evidence="10">
    <location>
        <position position="9"/>
    </location>
    <ligand>
        <name>substrate</name>
    </ligand>
</feature>
<reference evidence="12" key="1">
    <citation type="submission" date="2022-08" db="EMBL/GenBank/DDBJ databases">
        <authorList>
            <person name="Dzunkova M."/>
            <person name="La Clair J."/>
            <person name="Tyml T."/>
            <person name="Doud D."/>
            <person name="Schulz F."/>
            <person name="Piquer S."/>
            <person name="Porcel Sanchis D."/>
            <person name="Osborn A."/>
            <person name="Robinson D."/>
            <person name="Louie K.B."/>
            <person name="Bowen B.P."/>
            <person name="Bowers R."/>
            <person name="Lee J."/>
            <person name="Arnau Llombart V."/>
            <person name="Diaz Villanueva W."/>
            <person name="Gosliner T."/>
            <person name="Northen T."/>
            <person name="Cheng J.-F."/>
            <person name="Burkart M.D."/>
            <person name="Woyke T."/>
        </authorList>
    </citation>
    <scope>NUCLEOTIDE SEQUENCE</scope>
    <source>
        <strain evidence="12">Df01</strain>
    </source>
</reference>
<dbReference type="Pfam" id="PF00834">
    <property type="entry name" value="Ribul_P_3_epim"/>
    <property type="match status" value="1"/>
</dbReference>
<evidence type="ECO:0000313" key="12">
    <source>
        <dbReference type="EMBL" id="MDM5146829.1"/>
    </source>
</evidence>
<dbReference type="InterPro" id="IPR013785">
    <property type="entry name" value="Aldolase_TIM"/>
</dbReference>
<feature type="binding site" evidence="10">
    <location>
        <begin position="177"/>
        <end position="179"/>
    </location>
    <ligand>
        <name>substrate</name>
    </ligand>
</feature>
<feature type="binding site" evidence="10">
    <location>
        <position position="68"/>
    </location>
    <ligand>
        <name>a divalent metal cation</name>
        <dbReference type="ChEBI" id="CHEBI:60240"/>
    </ligand>
</feature>
<keyword evidence="10 11" id="KW-0119">Carbohydrate metabolism</keyword>
<name>A0ABT7QJC4_9GAMM</name>
<evidence type="ECO:0000256" key="11">
    <source>
        <dbReference type="PIRNR" id="PIRNR001461"/>
    </source>
</evidence>
<dbReference type="PROSITE" id="PS01085">
    <property type="entry name" value="RIBUL_P_3_EPIMER_1"/>
    <property type="match status" value="1"/>
</dbReference>
<comment type="caution">
    <text evidence="10">Lacks conserved residue(s) required for the propagation of feature annotation.</text>
</comment>
<comment type="function">
    <text evidence="10">Catalyzes the reversible epimerization of D-ribulose 5-phosphate to D-xylulose 5-phosphate.</text>
</comment>
<comment type="cofactor">
    <cofactor evidence="5">
        <name>Fe(2+)</name>
        <dbReference type="ChEBI" id="CHEBI:29033"/>
    </cofactor>
</comment>
<comment type="pathway">
    <text evidence="10">Carbohydrate degradation.</text>
</comment>
<dbReference type="CDD" id="cd00429">
    <property type="entry name" value="RPE"/>
    <property type="match status" value="1"/>
</dbReference>
<dbReference type="PROSITE" id="PS01086">
    <property type="entry name" value="RIBUL_P_3_EPIMER_2"/>
    <property type="match status" value="1"/>
</dbReference>
<feature type="binding site" evidence="10">
    <location>
        <position position="34"/>
    </location>
    <ligand>
        <name>a divalent metal cation</name>
        <dbReference type="ChEBI" id="CHEBI:60240"/>
    </ligand>
</feature>
<dbReference type="SUPFAM" id="SSF51366">
    <property type="entry name" value="Ribulose-phoshate binding barrel"/>
    <property type="match status" value="1"/>
</dbReference>
<dbReference type="GO" id="GO:0004750">
    <property type="term" value="F:D-ribulose-phosphate 3-epimerase activity"/>
    <property type="evidence" value="ECO:0007669"/>
    <property type="project" value="UniProtKB-EC"/>
</dbReference>
<dbReference type="EMBL" id="JANQAO010000001">
    <property type="protein sequence ID" value="MDM5146829.1"/>
    <property type="molecule type" value="Genomic_DNA"/>
</dbReference>
<dbReference type="Proteomes" id="UP001168167">
    <property type="component" value="Unassembled WGS sequence"/>
</dbReference>
<evidence type="ECO:0000256" key="10">
    <source>
        <dbReference type="HAMAP-Rule" id="MF_02227"/>
    </source>
</evidence>
<dbReference type="InterPro" id="IPR000056">
    <property type="entry name" value="Ribul_P_3_epim-like"/>
</dbReference>
<keyword evidence="13" id="KW-1185">Reference proteome</keyword>
<evidence type="ECO:0000256" key="5">
    <source>
        <dbReference type="ARBA" id="ARBA00001954"/>
    </source>
</evidence>
<dbReference type="InterPro" id="IPR011060">
    <property type="entry name" value="RibuloseP-bd_barrel"/>
</dbReference>
<evidence type="ECO:0000256" key="9">
    <source>
        <dbReference type="ARBA" id="ARBA00023235"/>
    </source>
</evidence>
<dbReference type="EC" id="5.1.3.1" evidence="7 10"/>
<comment type="cofactor">
    <cofactor evidence="3">
        <name>Co(2+)</name>
        <dbReference type="ChEBI" id="CHEBI:48828"/>
    </cofactor>
</comment>
<evidence type="ECO:0000256" key="3">
    <source>
        <dbReference type="ARBA" id="ARBA00001941"/>
    </source>
</evidence>
<keyword evidence="9 10" id="KW-0413">Isomerase</keyword>
<reference evidence="12" key="2">
    <citation type="journal article" date="2023" name="Microbiome">
        <title>Synthase-selected sorting approach identifies a beta-lactone synthase in a nudibranch symbiotic bacterium.</title>
        <authorList>
            <person name="Dzunkova M."/>
            <person name="La Clair J.J."/>
            <person name="Tyml T."/>
            <person name="Doud D."/>
            <person name="Schulz F."/>
            <person name="Piquer-Esteban S."/>
            <person name="Porcel Sanchis D."/>
            <person name="Osborn A."/>
            <person name="Robinson D."/>
            <person name="Louie K.B."/>
            <person name="Bowen B.P."/>
            <person name="Bowers R.M."/>
            <person name="Lee J."/>
            <person name="Arnau V."/>
            <person name="Diaz-Villanueva W."/>
            <person name="Stepanauskas R."/>
            <person name="Gosliner T."/>
            <person name="Date S.V."/>
            <person name="Northen T.R."/>
            <person name="Cheng J.F."/>
            <person name="Burkart M.D."/>
            <person name="Woyke T."/>
        </authorList>
    </citation>
    <scope>NUCLEOTIDE SEQUENCE</scope>
    <source>
        <strain evidence="12">Df01</strain>
    </source>
</reference>
<organism evidence="12 13">
    <name type="scientific">Candidatus Doriopsillibacter californiensis</name>
    <dbReference type="NCBI Taxonomy" id="2970740"/>
    <lineage>
        <taxon>Bacteria</taxon>
        <taxon>Pseudomonadati</taxon>
        <taxon>Pseudomonadota</taxon>
        <taxon>Gammaproteobacteria</taxon>
        <taxon>Candidatus Tethybacterales</taxon>
        <taxon>Candidatus Persebacteraceae</taxon>
        <taxon>Candidatus Doriopsillibacter</taxon>
    </lineage>
</organism>
<comment type="caution">
    <text evidence="12">The sequence shown here is derived from an EMBL/GenBank/DDBJ whole genome shotgun (WGS) entry which is preliminary data.</text>
</comment>
<feature type="active site" description="Proton acceptor" evidence="10">
    <location>
        <position position="36"/>
    </location>
</feature>
<evidence type="ECO:0000256" key="2">
    <source>
        <dbReference type="ARBA" id="ARBA00001936"/>
    </source>
</evidence>
<feature type="binding site" evidence="10">
    <location>
        <position position="36"/>
    </location>
    <ligand>
        <name>a divalent metal cation</name>
        <dbReference type="ChEBI" id="CHEBI:60240"/>
    </ligand>
</feature>
<feature type="active site" description="Proton donor" evidence="10">
    <location>
        <position position="177"/>
    </location>
</feature>
<comment type="catalytic activity">
    <reaction evidence="1 10 11">
        <text>D-ribulose 5-phosphate = D-xylulose 5-phosphate</text>
        <dbReference type="Rhea" id="RHEA:13677"/>
        <dbReference type="ChEBI" id="CHEBI:57737"/>
        <dbReference type="ChEBI" id="CHEBI:58121"/>
        <dbReference type="EC" id="5.1.3.1"/>
    </reaction>
</comment>
<proteinExistence type="inferred from homology"/>
<dbReference type="NCBIfam" id="NF004076">
    <property type="entry name" value="PRK05581.1-4"/>
    <property type="match status" value="1"/>
</dbReference>
<dbReference type="PANTHER" id="PTHR11749">
    <property type="entry name" value="RIBULOSE-5-PHOSPHATE-3-EPIMERASE"/>
    <property type="match status" value="1"/>
</dbReference>
<sequence>MQPPVIAASLLSADFSRLGEESRQVLGAGADWLHFDVMDNHYVPNLTFGAPVCAALRHHLPTAVLDTHLMTSPVDNLIEPFAEAGANILTFHPEATTHPHRTATRITATGMQCGIALNPATPLTQLDYLLDVADLVLLMTVNPGFGGQKFICQMLNKISSLRRQLDDSGRSIRLQVDGGVNAETASQCLAAGADTLVAGNAIFSTDDYALAVAGLRKSA</sequence>
<dbReference type="NCBIfam" id="TIGR01163">
    <property type="entry name" value="rpe"/>
    <property type="match status" value="1"/>
</dbReference>
<evidence type="ECO:0000313" key="13">
    <source>
        <dbReference type="Proteomes" id="UP001168167"/>
    </source>
</evidence>
<feature type="binding site" evidence="10">
    <location>
        <position position="68"/>
    </location>
    <ligand>
        <name>substrate</name>
    </ligand>
</feature>
<dbReference type="PIRSF" id="PIRSF001461">
    <property type="entry name" value="RPE"/>
    <property type="match status" value="1"/>
</dbReference>
<feature type="binding site" evidence="10">
    <location>
        <position position="177"/>
    </location>
    <ligand>
        <name>a divalent metal cation</name>
        <dbReference type="ChEBI" id="CHEBI:60240"/>
    </ligand>
</feature>